<sequence length="199" mass="23015">MGIENSKPKQFTPFEIQRRKEIDALWTGMRQHARIVTRAHYLSADHWEERARNMEVVKTVLGSCGLAGLGGVSFSKVLKRKAGGAIGSSSMFATGMAIIYSFSGEYMKTSRNPAALAEKYSEAGANWKELHDMIRMDQKLWLWDPNVDALALEKLHEELLDKKFQNNKYLKTEIWAYKQVKEEMKIEEEEKKNFHDKYH</sequence>
<dbReference type="AlphaFoldDB" id="A0A8J1Y0R6"/>
<evidence type="ECO:0000313" key="1">
    <source>
        <dbReference type="EMBL" id="CAH1795723.1"/>
    </source>
</evidence>
<dbReference type="Proteomes" id="UP000749559">
    <property type="component" value="Unassembled WGS sequence"/>
</dbReference>
<gene>
    <name evidence="1" type="ORF">OFUS_LOCUS20220</name>
</gene>
<dbReference type="EMBL" id="CAIIXF020000009">
    <property type="protein sequence ID" value="CAH1795723.1"/>
    <property type="molecule type" value="Genomic_DNA"/>
</dbReference>
<reference evidence="1" key="1">
    <citation type="submission" date="2022-03" db="EMBL/GenBank/DDBJ databases">
        <authorList>
            <person name="Martin C."/>
        </authorList>
    </citation>
    <scope>NUCLEOTIDE SEQUENCE</scope>
</reference>
<evidence type="ECO:0000313" key="2">
    <source>
        <dbReference type="Proteomes" id="UP000749559"/>
    </source>
</evidence>
<protein>
    <submittedName>
        <fullName evidence="1">Uncharacterized protein</fullName>
    </submittedName>
</protein>
<accession>A0A8J1Y0R6</accession>
<name>A0A8J1Y0R6_OWEFU</name>
<organism evidence="1 2">
    <name type="scientific">Owenia fusiformis</name>
    <name type="common">Polychaete worm</name>
    <dbReference type="NCBI Taxonomy" id="6347"/>
    <lineage>
        <taxon>Eukaryota</taxon>
        <taxon>Metazoa</taxon>
        <taxon>Spiralia</taxon>
        <taxon>Lophotrochozoa</taxon>
        <taxon>Annelida</taxon>
        <taxon>Polychaeta</taxon>
        <taxon>Sedentaria</taxon>
        <taxon>Canalipalpata</taxon>
        <taxon>Sabellida</taxon>
        <taxon>Oweniida</taxon>
        <taxon>Oweniidae</taxon>
        <taxon>Owenia</taxon>
    </lineage>
</organism>
<keyword evidence="2" id="KW-1185">Reference proteome</keyword>
<comment type="caution">
    <text evidence="1">The sequence shown here is derived from an EMBL/GenBank/DDBJ whole genome shotgun (WGS) entry which is preliminary data.</text>
</comment>
<proteinExistence type="predicted"/>